<dbReference type="Proteomes" id="UP000319525">
    <property type="component" value="Unassembled WGS sequence"/>
</dbReference>
<organism evidence="1 2">
    <name type="scientific">Microbacterium testaceum</name>
    <name type="common">Aureobacterium testaceum</name>
    <name type="synonym">Brevibacterium testaceum</name>
    <dbReference type="NCBI Taxonomy" id="2033"/>
    <lineage>
        <taxon>Bacteria</taxon>
        <taxon>Bacillati</taxon>
        <taxon>Actinomycetota</taxon>
        <taxon>Actinomycetes</taxon>
        <taxon>Micrococcales</taxon>
        <taxon>Microbacteriaceae</taxon>
        <taxon>Microbacterium</taxon>
    </lineage>
</organism>
<gene>
    <name evidence="1" type="ORF">MTE01_16510</name>
</gene>
<dbReference type="AlphaFoldDB" id="A0A4Y3QJX3"/>
<name>A0A4Y3QJX3_MICTE</name>
<proteinExistence type="predicted"/>
<accession>A0A4Y3QJX3</accession>
<evidence type="ECO:0000313" key="1">
    <source>
        <dbReference type="EMBL" id="GEB45706.1"/>
    </source>
</evidence>
<dbReference type="EMBL" id="BJML01000004">
    <property type="protein sequence ID" value="GEB45706.1"/>
    <property type="molecule type" value="Genomic_DNA"/>
</dbReference>
<evidence type="ECO:0000313" key="2">
    <source>
        <dbReference type="Proteomes" id="UP000319525"/>
    </source>
</evidence>
<sequence>MRVGTRWRDVLAFRLVDVDEPPSAHAHPLFTGLGPVGAVNGDRTMRLVPLTRNRIGGNQLDRVRHGLGHTHPS</sequence>
<comment type="caution">
    <text evidence="1">The sequence shown here is derived from an EMBL/GenBank/DDBJ whole genome shotgun (WGS) entry which is preliminary data.</text>
</comment>
<protein>
    <submittedName>
        <fullName evidence="1">Uncharacterized protein</fullName>
    </submittedName>
</protein>
<reference evidence="1 2" key="1">
    <citation type="submission" date="2019-06" db="EMBL/GenBank/DDBJ databases">
        <title>Whole genome shotgun sequence of Microbacterium testaceum NBRC 12675.</title>
        <authorList>
            <person name="Hosoyama A."/>
            <person name="Uohara A."/>
            <person name="Ohji S."/>
            <person name="Ichikawa N."/>
        </authorList>
    </citation>
    <scope>NUCLEOTIDE SEQUENCE [LARGE SCALE GENOMIC DNA]</scope>
    <source>
        <strain evidence="1 2">NBRC 12675</strain>
    </source>
</reference>